<proteinExistence type="predicted"/>
<organism evidence="3">
    <name type="scientific">Brachypodium distachyon</name>
    <name type="common">Purple false brome</name>
    <name type="synonym">Trachynia distachya</name>
    <dbReference type="NCBI Taxonomy" id="15368"/>
    <lineage>
        <taxon>Eukaryota</taxon>
        <taxon>Viridiplantae</taxon>
        <taxon>Streptophyta</taxon>
        <taxon>Embryophyta</taxon>
        <taxon>Tracheophyta</taxon>
        <taxon>Spermatophyta</taxon>
        <taxon>Magnoliopsida</taxon>
        <taxon>Liliopsida</taxon>
        <taxon>Poales</taxon>
        <taxon>Poaceae</taxon>
        <taxon>BOP clade</taxon>
        <taxon>Pooideae</taxon>
        <taxon>Stipodae</taxon>
        <taxon>Brachypodieae</taxon>
        <taxon>Brachypodium</taxon>
    </lineage>
</organism>
<evidence type="ECO:0000313" key="5">
    <source>
        <dbReference type="Proteomes" id="UP000008810"/>
    </source>
</evidence>
<dbReference type="PANTHER" id="PTHR32141">
    <property type="match status" value="1"/>
</dbReference>
<protein>
    <submittedName>
        <fullName evidence="3 4">Uncharacterized protein</fullName>
    </submittedName>
</protein>
<dbReference type="EnsemblPlants" id="PNT62418">
    <property type="protein sequence ID" value="PNT62418"/>
    <property type="gene ID" value="BRADI_4g02955v3"/>
</dbReference>
<evidence type="ECO:0000259" key="2">
    <source>
        <dbReference type="Pfam" id="PF24758"/>
    </source>
</evidence>
<dbReference type="Gramene" id="PNT62418">
    <property type="protein sequence ID" value="PNT62418"/>
    <property type="gene ID" value="BRADI_4g02955v3"/>
</dbReference>
<reference evidence="4" key="3">
    <citation type="submission" date="2018-08" db="UniProtKB">
        <authorList>
            <consortium name="EnsemblPlants"/>
        </authorList>
    </citation>
    <scope>IDENTIFICATION</scope>
    <source>
        <strain evidence="4">cv. Bd21</strain>
    </source>
</reference>
<dbReference type="AlphaFoldDB" id="A0A2K2CK57"/>
<dbReference type="SUPFAM" id="SSF52047">
    <property type="entry name" value="RNI-like"/>
    <property type="match status" value="1"/>
</dbReference>
<dbReference type="EMBL" id="CM000883">
    <property type="protein sequence ID" value="PNT62418.1"/>
    <property type="molecule type" value="Genomic_DNA"/>
</dbReference>
<feature type="domain" description="FBD" evidence="1">
    <location>
        <begin position="253"/>
        <end position="292"/>
    </location>
</feature>
<dbReference type="PANTHER" id="PTHR32141:SF123">
    <property type="entry name" value="F-BOX DOMAIN-CONTAINING PROTEIN"/>
    <property type="match status" value="1"/>
</dbReference>
<evidence type="ECO:0000259" key="1">
    <source>
        <dbReference type="Pfam" id="PF08387"/>
    </source>
</evidence>
<dbReference type="OrthoDB" id="692765at2759"/>
<dbReference type="InterPro" id="IPR032675">
    <property type="entry name" value="LRR_dom_sf"/>
</dbReference>
<reference evidence="3" key="2">
    <citation type="submission" date="2017-06" db="EMBL/GenBank/DDBJ databases">
        <title>WGS assembly of Brachypodium distachyon.</title>
        <authorList>
            <consortium name="The International Brachypodium Initiative"/>
            <person name="Lucas S."/>
            <person name="Harmon-Smith M."/>
            <person name="Lail K."/>
            <person name="Tice H."/>
            <person name="Grimwood J."/>
            <person name="Bruce D."/>
            <person name="Barry K."/>
            <person name="Shu S."/>
            <person name="Lindquist E."/>
            <person name="Wang M."/>
            <person name="Pitluck S."/>
            <person name="Vogel J.P."/>
            <person name="Garvin D.F."/>
            <person name="Mockler T.C."/>
            <person name="Schmutz J."/>
            <person name="Rokhsar D."/>
            <person name="Bevan M.W."/>
        </authorList>
    </citation>
    <scope>NUCLEOTIDE SEQUENCE</scope>
    <source>
        <strain evidence="3">Bd21</strain>
    </source>
</reference>
<gene>
    <name evidence="3" type="ORF">BRADI_4g02955v3</name>
</gene>
<dbReference type="Pfam" id="PF08387">
    <property type="entry name" value="FBD"/>
    <property type="match status" value="1"/>
</dbReference>
<dbReference type="Gene3D" id="3.80.10.10">
    <property type="entry name" value="Ribonuclease Inhibitor"/>
    <property type="match status" value="1"/>
</dbReference>
<dbReference type="InterPro" id="IPR006566">
    <property type="entry name" value="FBD"/>
</dbReference>
<name>A0A2K2CK57_BRADI</name>
<accession>A0A2K2CK57</accession>
<evidence type="ECO:0000313" key="3">
    <source>
        <dbReference type="EMBL" id="PNT62418.1"/>
    </source>
</evidence>
<dbReference type="Proteomes" id="UP000008810">
    <property type="component" value="Chromosome 4"/>
</dbReference>
<dbReference type="InterPro" id="IPR055302">
    <property type="entry name" value="F-box_dom-containing"/>
</dbReference>
<dbReference type="InterPro" id="IPR055411">
    <property type="entry name" value="LRR_FXL15/At3g58940/PEG3-like"/>
</dbReference>
<feature type="domain" description="F-box/LRR-repeat protein 15/At3g58940/PEG3-like LRR" evidence="2">
    <location>
        <begin position="36"/>
        <end position="231"/>
    </location>
</feature>
<keyword evidence="5" id="KW-1185">Reference proteome</keyword>
<dbReference type="Pfam" id="PF24758">
    <property type="entry name" value="LRR_At5g56370"/>
    <property type="match status" value="1"/>
</dbReference>
<reference evidence="3 4" key="1">
    <citation type="journal article" date="2010" name="Nature">
        <title>Genome sequencing and analysis of the model grass Brachypodium distachyon.</title>
        <authorList>
            <consortium name="International Brachypodium Initiative"/>
        </authorList>
    </citation>
    <scope>NUCLEOTIDE SEQUENCE [LARGE SCALE GENOMIC DNA]</scope>
    <source>
        <strain evidence="3 4">Bd21</strain>
    </source>
</reference>
<sequence>MRAYSVASQTMLIWTSGSVLLRSVINLQELEFFGLASIFRFSPTLRVVHIRSCKLPDGTDQGLKFPLLKERKLYYVAISEYSLHNIILGCPALDSLVICDCCGFRCVRINSLSLRRIEVEPSPSWYLGHKEVRFEELVIENAPCLRRLLQVGYRDDILISVICSPKLEALSCKLEQDSSTKILFGSMVIQVHDLTMVVRTVKILAVDMNPLSLDTVIYLMKCFPCLEKLYIRILATFGGPNNLWRRKHQKLLRCLDIRLKTIVLEYYRGIKTQVSFSTFFVLNARRLESMTLGIGREDNTKWFIADQHKKLLLENRASRDAQFHFTTGYCFPYSWFI</sequence>
<dbReference type="InParanoid" id="A0A2K2CK57"/>
<evidence type="ECO:0000313" key="4">
    <source>
        <dbReference type="EnsemblPlants" id="PNT62418"/>
    </source>
</evidence>